<organism evidence="1">
    <name type="scientific">freshwater metagenome</name>
    <dbReference type="NCBI Taxonomy" id="449393"/>
    <lineage>
        <taxon>unclassified sequences</taxon>
        <taxon>metagenomes</taxon>
        <taxon>ecological metagenomes</taxon>
    </lineage>
</organism>
<name>A0A6J6IP32_9ZZZZ</name>
<gene>
    <name evidence="1" type="ORF">UFOPK1835_02149</name>
</gene>
<reference evidence="1" key="1">
    <citation type="submission" date="2020-05" db="EMBL/GenBank/DDBJ databases">
        <authorList>
            <person name="Chiriac C."/>
            <person name="Salcher M."/>
            <person name="Ghai R."/>
            <person name="Kavagutti S V."/>
        </authorList>
    </citation>
    <scope>NUCLEOTIDE SEQUENCE</scope>
</reference>
<dbReference type="AlphaFoldDB" id="A0A6J6IP32"/>
<evidence type="ECO:0000313" key="1">
    <source>
        <dbReference type="EMBL" id="CAB4626108.1"/>
    </source>
</evidence>
<sequence length="76" mass="7722">MIPSTAPRMMAFQVVIWLSAAAESPTPGDGASTTSAADSAAVALAGWVGAKVRVRRSAATMTMAPASNDRPRTGCD</sequence>
<accession>A0A6J6IP32</accession>
<dbReference type="EMBL" id="CAEZUP010000152">
    <property type="protein sequence ID" value="CAB4626108.1"/>
    <property type="molecule type" value="Genomic_DNA"/>
</dbReference>
<proteinExistence type="predicted"/>
<protein>
    <submittedName>
        <fullName evidence="1">Unannotated protein</fullName>
    </submittedName>
</protein>